<evidence type="ECO:0000256" key="3">
    <source>
        <dbReference type="ARBA" id="ARBA00023043"/>
    </source>
</evidence>
<dbReference type="OrthoDB" id="197419at2759"/>
<keyword evidence="2" id="KW-0378">Hydrolase</keyword>
<evidence type="ECO:0000256" key="1">
    <source>
        <dbReference type="ARBA" id="ARBA00022737"/>
    </source>
</evidence>
<evidence type="ECO:0000313" key="8">
    <source>
        <dbReference type="EMBL" id="ORZ14243.1"/>
    </source>
</evidence>
<dbReference type="AlphaFoldDB" id="A0A1X2ID74"/>
<gene>
    <name evidence="8" type="ORF">BCR42DRAFT_452807</name>
</gene>
<keyword evidence="3 4" id="KW-0040">ANK repeat</keyword>
<dbReference type="GO" id="GO:0046475">
    <property type="term" value="P:glycerophospholipid catabolic process"/>
    <property type="evidence" value="ECO:0007669"/>
    <property type="project" value="TreeGrafter"/>
</dbReference>
<dbReference type="Pfam" id="PF03105">
    <property type="entry name" value="SPX"/>
    <property type="match status" value="2"/>
</dbReference>
<dbReference type="Pfam" id="PF12796">
    <property type="entry name" value="Ank_2"/>
    <property type="match status" value="2"/>
</dbReference>
<feature type="region of interest" description="Disordered" evidence="5">
    <location>
        <begin position="567"/>
        <end position="614"/>
    </location>
</feature>
<feature type="region of interest" description="Disordered" evidence="5">
    <location>
        <begin position="425"/>
        <end position="445"/>
    </location>
</feature>
<feature type="repeat" description="ANK" evidence="4">
    <location>
        <begin position="446"/>
        <end position="478"/>
    </location>
</feature>
<dbReference type="InterPro" id="IPR017946">
    <property type="entry name" value="PLC-like_Pdiesterase_TIM-brl"/>
</dbReference>
<dbReference type="SUPFAM" id="SSF51695">
    <property type="entry name" value="PLC-like phosphodiesterases"/>
    <property type="match status" value="1"/>
</dbReference>
<evidence type="ECO:0000256" key="5">
    <source>
        <dbReference type="SAM" id="MobiDB-lite"/>
    </source>
</evidence>
<dbReference type="PROSITE" id="PS50088">
    <property type="entry name" value="ANK_REPEAT"/>
    <property type="match status" value="3"/>
</dbReference>
<dbReference type="PROSITE" id="PS51704">
    <property type="entry name" value="GP_PDE"/>
    <property type="match status" value="1"/>
</dbReference>
<dbReference type="InterPro" id="IPR002110">
    <property type="entry name" value="Ankyrin_rpt"/>
</dbReference>
<dbReference type="InterPro" id="IPR051578">
    <property type="entry name" value="GDPD"/>
</dbReference>
<evidence type="ECO:0000313" key="9">
    <source>
        <dbReference type="Proteomes" id="UP000193560"/>
    </source>
</evidence>
<evidence type="ECO:0000256" key="2">
    <source>
        <dbReference type="ARBA" id="ARBA00022801"/>
    </source>
</evidence>
<dbReference type="Gene3D" id="3.20.20.190">
    <property type="entry name" value="Phosphatidylinositol (PI) phosphodiesterase"/>
    <property type="match status" value="1"/>
</dbReference>
<dbReference type="PROSITE" id="PS50007">
    <property type="entry name" value="PIPLC_X_DOMAIN"/>
    <property type="match status" value="1"/>
</dbReference>
<dbReference type="InterPro" id="IPR030395">
    <property type="entry name" value="GP_PDE_dom"/>
</dbReference>
<feature type="domain" description="SPX" evidence="6">
    <location>
        <begin position="1"/>
        <end position="157"/>
    </location>
</feature>
<protein>
    <submittedName>
        <fullName evidence="8">Glycerophosphoryl diester phosphodiesterase family-domain-containing protein</fullName>
    </submittedName>
</protein>
<dbReference type="EMBL" id="MCGE01000015">
    <property type="protein sequence ID" value="ORZ14243.1"/>
    <property type="molecule type" value="Genomic_DNA"/>
</dbReference>
<dbReference type="Pfam" id="PF13637">
    <property type="entry name" value="Ank_4"/>
    <property type="match status" value="1"/>
</dbReference>
<dbReference type="InterPro" id="IPR057506">
    <property type="entry name" value="C2_GPCPD1"/>
</dbReference>
<dbReference type="SUPFAM" id="SSF48403">
    <property type="entry name" value="Ankyrin repeat"/>
    <property type="match status" value="1"/>
</dbReference>
<dbReference type="InterPro" id="IPR004331">
    <property type="entry name" value="SPX_dom"/>
</dbReference>
<dbReference type="InterPro" id="IPR036770">
    <property type="entry name" value="Ankyrin_rpt-contain_sf"/>
</dbReference>
<dbReference type="Pfam" id="PF03009">
    <property type="entry name" value="GDPD"/>
    <property type="match status" value="1"/>
</dbReference>
<dbReference type="Pfam" id="PF25329">
    <property type="entry name" value="C2_GDE1"/>
    <property type="match status" value="1"/>
</dbReference>
<dbReference type="GO" id="GO:0047389">
    <property type="term" value="F:glycerophosphocholine phosphodiesterase activity"/>
    <property type="evidence" value="ECO:0007669"/>
    <property type="project" value="TreeGrafter"/>
</dbReference>
<accession>A0A1X2ID74</accession>
<dbReference type="SMART" id="SM00248">
    <property type="entry name" value="ANK"/>
    <property type="match status" value="6"/>
</dbReference>
<dbReference type="PANTHER" id="PTHR22958:SF1">
    <property type="entry name" value="GLYCEROPHOSPHOCHOLINE PHOSPHODIESTERASE GPCPD1"/>
    <property type="match status" value="1"/>
</dbReference>
<dbReference type="Proteomes" id="UP000193560">
    <property type="component" value="Unassembled WGS sequence"/>
</dbReference>
<feature type="domain" description="GP-PDE" evidence="7">
    <location>
        <begin position="803"/>
        <end position="1158"/>
    </location>
</feature>
<dbReference type="PANTHER" id="PTHR22958">
    <property type="entry name" value="GLYCEROPHOSPHORYL DIESTER PHOSPHODIESTERASE"/>
    <property type="match status" value="1"/>
</dbReference>
<keyword evidence="1" id="KW-0677">Repeat</keyword>
<evidence type="ECO:0000256" key="4">
    <source>
        <dbReference type="PROSITE-ProRule" id="PRU00023"/>
    </source>
</evidence>
<organism evidence="8 9">
    <name type="scientific">Absidia repens</name>
    <dbReference type="NCBI Taxonomy" id="90262"/>
    <lineage>
        <taxon>Eukaryota</taxon>
        <taxon>Fungi</taxon>
        <taxon>Fungi incertae sedis</taxon>
        <taxon>Mucoromycota</taxon>
        <taxon>Mucoromycotina</taxon>
        <taxon>Mucoromycetes</taxon>
        <taxon>Mucorales</taxon>
        <taxon>Cunninghamellaceae</taxon>
        <taxon>Absidia</taxon>
    </lineage>
</organism>
<sequence>MKFGKALLNSQLPEWSKNYLSYKSLKKSINEATHSLPPSSETTTAIIFQLDREVEKVNTFYSYKQAQIDRRLWILSEKYQQLNQVNDKTPTMEDDKASSSGSSCTDINDELSSALQETRVQLSKLMRFAELNAKGFRKILKKLDKKLGLDTQVVYWETKVAVLPFANHGHMRSEMEKLAQWISSLSAVNTNNGHDKVTQNSESAGQQHPTAKLSLPTKISRHNLLTDAQNQLFVKAINDDDSEKLSSLIKSSGSMGIISTHDLNMTRYGLLELATQRGSIKCIQFLARSEVDPLKYQDINERNIIHKLSIHADTLTDAAIEGTAALLELASGLATQTDFSGRRPLHYAAECKLPRMARLLLEHAVKDGSYRNEMGFVDSQWQDRDGHTPLFLSLLHGRSETARAIIEAGRITNVDDIIAEATANQKKDGLKSSETPMEPDFTLSSHHPSPVAMAVELKDISLLDLLIEKGASVNIADDDGETALLLAIRNAFIDGVKLLIESGHADVNHSEKVNGATPLIVAAIEGNADIVQLLLNGGADKNQVDANGWAAYEHAIFRGHLNIGRQTKPDKDESVVATGKPPVFGSEVNNIKRSDLAPESDRSPPSTKSKSLARPERLYGHKYLTDQCMIIITLGSNDIRNPLSQSFLTLKETLAEDQRLSIAITATNATGEFPILDLPSNNQHHLLHPEPIVLFSSKPEEVVIRFDLVETFGGTYSAENKNGILACGTSLLASDQIYSKTKGFKGQAIGNSSLRGQQTVPLVRTSTLECVGSLGYEYFVISPFTHPKMSVGDRYTYYKSLDTKVIGHRGSGMNKKGSNLQVGENTVLAFITAASLGAEYVEFDVQLTKDLVPVIYHDWTVTETGFDIPLNAITAEQFLNLRPSGHIKEYHTGVSNDGQGEILPTVNTISPVDTLEEPITSATVVAKQRVNRSHSLGSIKGIPTLSRTDDSNRLALTRTNKLGKVKGNGPETIQAPFTTLAETLRRVPTIAGCNIEVKYPMVDEAEDDELHQFQELNIYVDTILECVYNNADEDRRIIFSSFHPEICLALNLKQPNYPVFFLTDAGTLPMADIRCNSLQGALRFAKQADLLGIVAASEPVLEAPRMVSVVKGAGLLMFTYGVLNNEVQNAVSQKNMVWMLLLWIPFWLYEKDYTAIEK</sequence>
<dbReference type="STRING" id="90262.A0A1X2ID74"/>
<dbReference type="PROSITE" id="PS51382">
    <property type="entry name" value="SPX"/>
    <property type="match status" value="1"/>
</dbReference>
<evidence type="ECO:0000259" key="7">
    <source>
        <dbReference type="PROSITE" id="PS51704"/>
    </source>
</evidence>
<feature type="repeat" description="ANK" evidence="4">
    <location>
        <begin position="514"/>
        <end position="546"/>
    </location>
</feature>
<name>A0A1X2ID74_9FUNG</name>
<comment type="caution">
    <text evidence="8">The sequence shown here is derived from an EMBL/GenBank/DDBJ whole genome shotgun (WGS) entry which is preliminary data.</text>
</comment>
<keyword evidence="9" id="KW-1185">Reference proteome</keyword>
<proteinExistence type="predicted"/>
<feature type="repeat" description="ANK" evidence="4">
    <location>
        <begin position="385"/>
        <end position="417"/>
    </location>
</feature>
<reference evidence="8 9" key="1">
    <citation type="submission" date="2016-07" db="EMBL/GenBank/DDBJ databases">
        <title>Pervasive Adenine N6-methylation of Active Genes in Fungi.</title>
        <authorList>
            <consortium name="DOE Joint Genome Institute"/>
            <person name="Mondo S.J."/>
            <person name="Dannebaum R.O."/>
            <person name="Kuo R.C."/>
            <person name="Labutti K."/>
            <person name="Haridas S."/>
            <person name="Kuo A."/>
            <person name="Salamov A."/>
            <person name="Ahrendt S.R."/>
            <person name="Lipzen A."/>
            <person name="Sullivan W."/>
            <person name="Andreopoulos W.B."/>
            <person name="Clum A."/>
            <person name="Lindquist E."/>
            <person name="Daum C."/>
            <person name="Ramamoorthy G.K."/>
            <person name="Gryganskyi A."/>
            <person name="Culley D."/>
            <person name="Magnuson J.K."/>
            <person name="James T.Y."/>
            <person name="O'Malley M.A."/>
            <person name="Stajich J.E."/>
            <person name="Spatafora J.W."/>
            <person name="Visel A."/>
            <person name="Grigoriev I.V."/>
        </authorList>
    </citation>
    <scope>NUCLEOTIDE SEQUENCE [LARGE SCALE GENOMIC DNA]</scope>
    <source>
        <strain evidence="8 9">NRRL 1336</strain>
    </source>
</reference>
<feature type="compositionally biased region" description="Basic and acidic residues" evidence="5">
    <location>
        <begin position="590"/>
        <end position="602"/>
    </location>
</feature>
<evidence type="ECO:0000259" key="6">
    <source>
        <dbReference type="PROSITE" id="PS51382"/>
    </source>
</evidence>
<dbReference type="PROSITE" id="PS50297">
    <property type="entry name" value="ANK_REP_REGION"/>
    <property type="match status" value="2"/>
</dbReference>
<dbReference type="Gene3D" id="1.25.40.20">
    <property type="entry name" value="Ankyrin repeat-containing domain"/>
    <property type="match status" value="2"/>
</dbReference>